<protein>
    <submittedName>
        <fullName evidence="2">Plasmid stabilization system protein ParE</fullName>
    </submittedName>
</protein>
<dbReference type="EMBL" id="FXTP01000001">
    <property type="protein sequence ID" value="SMO36687.1"/>
    <property type="molecule type" value="Genomic_DNA"/>
</dbReference>
<proteinExistence type="predicted"/>
<dbReference type="Pfam" id="PF05016">
    <property type="entry name" value="ParE_toxin"/>
    <property type="match status" value="1"/>
</dbReference>
<sequence>MTSKPVSIQWTPFALRCLDEIHDFIQYQEKAVEPADQLINMLFERVDQLIDFPESGQEEPLLKEIGQNSRYLVEFNYKIIYEFDQKRSRIIITDVFHASQDPGKLKRESR</sequence>
<name>A0A521APF6_9BACT</name>
<accession>A0A521APF6</accession>
<dbReference type="Proteomes" id="UP000317557">
    <property type="component" value="Unassembled WGS sequence"/>
</dbReference>
<dbReference type="Gene3D" id="3.30.2310.20">
    <property type="entry name" value="RelE-like"/>
    <property type="match status" value="1"/>
</dbReference>
<reference evidence="2 3" key="1">
    <citation type="submission" date="2017-05" db="EMBL/GenBank/DDBJ databases">
        <authorList>
            <person name="Varghese N."/>
            <person name="Submissions S."/>
        </authorList>
    </citation>
    <scope>NUCLEOTIDE SEQUENCE [LARGE SCALE GENOMIC DNA]</scope>
    <source>
        <strain evidence="2 3">DSM 21985</strain>
    </source>
</reference>
<dbReference type="OrthoDB" id="1031021at2"/>
<keyword evidence="3" id="KW-1185">Reference proteome</keyword>
<evidence type="ECO:0000313" key="3">
    <source>
        <dbReference type="Proteomes" id="UP000317557"/>
    </source>
</evidence>
<dbReference type="InterPro" id="IPR035093">
    <property type="entry name" value="RelE/ParE_toxin_dom_sf"/>
</dbReference>
<evidence type="ECO:0000313" key="2">
    <source>
        <dbReference type="EMBL" id="SMO36687.1"/>
    </source>
</evidence>
<dbReference type="AlphaFoldDB" id="A0A521APF6"/>
<organism evidence="2 3">
    <name type="scientific">Gracilimonas mengyeensis</name>
    <dbReference type="NCBI Taxonomy" id="1302730"/>
    <lineage>
        <taxon>Bacteria</taxon>
        <taxon>Pseudomonadati</taxon>
        <taxon>Balneolota</taxon>
        <taxon>Balneolia</taxon>
        <taxon>Balneolales</taxon>
        <taxon>Balneolaceae</taxon>
        <taxon>Gracilimonas</taxon>
    </lineage>
</organism>
<gene>
    <name evidence="2" type="ORF">SAMN06265219_101296</name>
</gene>
<keyword evidence="1" id="KW-1277">Toxin-antitoxin system</keyword>
<dbReference type="InterPro" id="IPR007712">
    <property type="entry name" value="RelE/ParE_toxin"/>
</dbReference>
<evidence type="ECO:0000256" key="1">
    <source>
        <dbReference type="ARBA" id="ARBA00022649"/>
    </source>
</evidence>
<dbReference type="SUPFAM" id="SSF143011">
    <property type="entry name" value="RelE-like"/>
    <property type="match status" value="1"/>
</dbReference>
<dbReference type="RefSeq" id="WP_142452807.1">
    <property type="nucleotide sequence ID" value="NZ_FXTP01000001.1"/>
</dbReference>